<evidence type="ECO:0000256" key="5">
    <source>
        <dbReference type="ARBA" id="ARBA00022989"/>
    </source>
</evidence>
<dbReference type="InterPro" id="IPR036640">
    <property type="entry name" value="ABC1_TM_sf"/>
</dbReference>
<evidence type="ECO:0000256" key="6">
    <source>
        <dbReference type="ARBA" id="ARBA00023136"/>
    </source>
</evidence>
<dbReference type="Gene3D" id="1.20.1560.10">
    <property type="entry name" value="ABC transporter type 1, transmembrane domain"/>
    <property type="match status" value="1"/>
</dbReference>
<organism evidence="10 11">
    <name type="scientific">Algoriphagus zhangzhouensis</name>
    <dbReference type="NCBI Taxonomy" id="1073327"/>
    <lineage>
        <taxon>Bacteria</taxon>
        <taxon>Pseudomonadati</taxon>
        <taxon>Bacteroidota</taxon>
        <taxon>Cytophagia</taxon>
        <taxon>Cytophagales</taxon>
        <taxon>Cyclobacteriaceae</taxon>
        <taxon>Algoriphagus</taxon>
    </lineage>
</organism>
<feature type="transmembrane region" description="Helical" evidence="7">
    <location>
        <begin position="88"/>
        <end position="110"/>
    </location>
</feature>
<gene>
    <name evidence="10" type="ORF">SAMN04488108_3477</name>
</gene>
<feature type="domain" description="ABC transmembrane type-1" evidence="9">
    <location>
        <begin position="67"/>
        <end position="328"/>
    </location>
</feature>
<keyword evidence="11" id="KW-1185">Reference proteome</keyword>
<evidence type="ECO:0000256" key="4">
    <source>
        <dbReference type="ARBA" id="ARBA00022840"/>
    </source>
</evidence>
<dbReference type="InterPro" id="IPR027417">
    <property type="entry name" value="P-loop_NTPase"/>
</dbReference>
<evidence type="ECO:0000256" key="1">
    <source>
        <dbReference type="ARBA" id="ARBA00004651"/>
    </source>
</evidence>
<dbReference type="OrthoDB" id="1111069at2"/>
<dbReference type="PROSITE" id="PS50929">
    <property type="entry name" value="ABC_TM1F"/>
    <property type="match status" value="1"/>
</dbReference>
<dbReference type="EMBL" id="FRXN01000005">
    <property type="protein sequence ID" value="SHO64477.1"/>
    <property type="molecule type" value="Genomic_DNA"/>
</dbReference>
<name>A0A1M7ZHX4_9BACT</name>
<dbReference type="GO" id="GO:0005524">
    <property type="term" value="F:ATP binding"/>
    <property type="evidence" value="ECO:0007669"/>
    <property type="project" value="UniProtKB-KW"/>
</dbReference>
<evidence type="ECO:0000256" key="3">
    <source>
        <dbReference type="ARBA" id="ARBA00022741"/>
    </source>
</evidence>
<feature type="transmembrane region" description="Helical" evidence="7">
    <location>
        <begin position="188"/>
        <end position="207"/>
    </location>
</feature>
<dbReference type="SMART" id="SM00382">
    <property type="entry name" value="AAA"/>
    <property type="match status" value="1"/>
</dbReference>
<dbReference type="InterPro" id="IPR003439">
    <property type="entry name" value="ABC_transporter-like_ATP-bd"/>
</dbReference>
<dbReference type="RefSeq" id="WP_073573076.1">
    <property type="nucleotide sequence ID" value="NZ_FRXN01000005.1"/>
</dbReference>
<evidence type="ECO:0000259" key="9">
    <source>
        <dbReference type="PROSITE" id="PS50929"/>
    </source>
</evidence>
<dbReference type="SUPFAM" id="SSF90123">
    <property type="entry name" value="ABC transporter transmembrane region"/>
    <property type="match status" value="1"/>
</dbReference>
<proteinExistence type="predicted"/>
<protein>
    <submittedName>
        <fullName evidence="10">ATP-binding cassette, subfamily B, MsbA</fullName>
    </submittedName>
</protein>
<accession>A0A1M7ZHX4</accession>
<comment type="subcellular location">
    <subcellularLocation>
        <location evidence="1">Cell membrane</location>
        <topology evidence="1">Multi-pass membrane protein</topology>
    </subcellularLocation>
</comment>
<dbReference type="Proteomes" id="UP000184609">
    <property type="component" value="Unassembled WGS sequence"/>
</dbReference>
<dbReference type="GO" id="GO:0140359">
    <property type="term" value="F:ABC-type transporter activity"/>
    <property type="evidence" value="ECO:0007669"/>
    <property type="project" value="InterPro"/>
</dbReference>
<feature type="domain" description="ABC transporter" evidence="8">
    <location>
        <begin position="362"/>
        <end position="597"/>
    </location>
</feature>
<dbReference type="InterPro" id="IPR039421">
    <property type="entry name" value="Type_1_exporter"/>
</dbReference>
<dbReference type="GO" id="GO:0016887">
    <property type="term" value="F:ATP hydrolysis activity"/>
    <property type="evidence" value="ECO:0007669"/>
    <property type="project" value="InterPro"/>
</dbReference>
<dbReference type="GO" id="GO:0034040">
    <property type="term" value="F:ATPase-coupled lipid transmembrane transporter activity"/>
    <property type="evidence" value="ECO:0007669"/>
    <property type="project" value="TreeGrafter"/>
</dbReference>
<dbReference type="InterPro" id="IPR017871">
    <property type="entry name" value="ABC_transporter-like_CS"/>
</dbReference>
<dbReference type="InterPro" id="IPR011527">
    <property type="entry name" value="ABC1_TM_dom"/>
</dbReference>
<keyword evidence="4 10" id="KW-0067">ATP-binding</keyword>
<dbReference type="GO" id="GO:0005886">
    <property type="term" value="C:plasma membrane"/>
    <property type="evidence" value="ECO:0007669"/>
    <property type="project" value="UniProtKB-SubCell"/>
</dbReference>
<dbReference type="Pfam" id="PF00005">
    <property type="entry name" value="ABC_tran"/>
    <property type="match status" value="1"/>
</dbReference>
<evidence type="ECO:0000259" key="8">
    <source>
        <dbReference type="PROSITE" id="PS50893"/>
    </source>
</evidence>
<dbReference type="Pfam" id="PF00664">
    <property type="entry name" value="ABC_membrane"/>
    <property type="match status" value="1"/>
</dbReference>
<dbReference type="SUPFAM" id="SSF52540">
    <property type="entry name" value="P-loop containing nucleoside triphosphate hydrolases"/>
    <property type="match status" value="1"/>
</dbReference>
<dbReference type="AlphaFoldDB" id="A0A1M7ZHX4"/>
<keyword evidence="2 7" id="KW-0812">Transmembrane</keyword>
<dbReference type="PANTHER" id="PTHR24221">
    <property type="entry name" value="ATP-BINDING CASSETTE SUB-FAMILY B"/>
    <property type="match status" value="1"/>
</dbReference>
<dbReference type="InterPro" id="IPR003593">
    <property type="entry name" value="AAA+_ATPase"/>
</dbReference>
<dbReference type="PROSITE" id="PS00211">
    <property type="entry name" value="ABC_TRANSPORTER_1"/>
    <property type="match status" value="1"/>
</dbReference>
<feature type="transmembrane region" description="Helical" evidence="7">
    <location>
        <begin position="279"/>
        <end position="295"/>
    </location>
</feature>
<evidence type="ECO:0000313" key="10">
    <source>
        <dbReference type="EMBL" id="SHO64477.1"/>
    </source>
</evidence>
<dbReference type="PROSITE" id="PS50893">
    <property type="entry name" value="ABC_TRANSPORTER_2"/>
    <property type="match status" value="1"/>
</dbReference>
<evidence type="ECO:0000256" key="2">
    <source>
        <dbReference type="ARBA" id="ARBA00022692"/>
    </source>
</evidence>
<dbReference type="Gene3D" id="3.40.50.300">
    <property type="entry name" value="P-loop containing nucleotide triphosphate hydrolases"/>
    <property type="match status" value="1"/>
</dbReference>
<keyword evidence="5 7" id="KW-1133">Transmembrane helix</keyword>
<sequence length="603" mass="67910">MKVTIKKFTQKYLSNFYYFFAHLRFRIFFVVSLSLFVGVLDGFGLAMFLPLLEIADGISPTEEGGNMGKLIFLVNGLNNMGIELTVPIALGIICFFFMVKGAFAFINGYYKIAVKHYFVRKIRIENLDLLAGLKYKYFLSADQGRIQNSYTTEINRVSNAYSTYFMSFQNGILVVVYMTFAFLVDWQFAILVSLGGLISNLIFKRIYAGTEKSSKKLTKGGHDLQGLMLQAVANFKYLKASGSIKQYVNRVKKQSIDVENTNNKIAKYGNILFATREPIIILVVCTVIFIQTSYLNTPLEGILISLLFFYRALTSLMQAQSSWNNFLTVVGSLDNMTEFTQELVQNQEKVGKIEFKNLEDKIVLDNVSLSYGKTRVVKNISFDIPKTSEIALVGESGSGKTSIINMISGLIPADGGQIRIDGEPMGNINIPTFQRKIGYISQDSVIFNDTVFNNVTFWDEPTPENLEKFRSACDRAAILSFIETLEAKEFEMLGNNGLNLSGGQKQRISIARELYKEIDILILDEATSALDSETEKEIQVNLERLKGFYTIIVIAHRLSTVKNADNIIFLNKGEKVAMGNFETLIELEPNFKRMVQLQGVHSD</sequence>
<reference evidence="11" key="1">
    <citation type="submission" date="2016-12" db="EMBL/GenBank/DDBJ databases">
        <authorList>
            <person name="Varghese N."/>
            <person name="Submissions S."/>
        </authorList>
    </citation>
    <scope>NUCLEOTIDE SEQUENCE [LARGE SCALE GENOMIC DNA]</scope>
    <source>
        <strain evidence="11">DSM 25035</strain>
    </source>
</reference>
<feature type="transmembrane region" description="Helical" evidence="7">
    <location>
        <begin position="164"/>
        <end position="182"/>
    </location>
</feature>
<dbReference type="STRING" id="1073327.SAMN04488108_3477"/>
<evidence type="ECO:0000256" key="7">
    <source>
        <dbReference type="SAM" id="Phobius"/>
    </source>
</evidence>
<keyword evidence="6 7" id="KW-0472">Membrane</keyword>
<evidence type="ECO:0000313" key="11">
    <source>
        <dbReference type="Proteomes" id="UP000184609"/>
    </source>
</evidence>
<keyword evidence="3" id="KW-0547">Nucleotide-binding</keyword>
<dbReference type="PANTHER" id="PTHR24221:SF654">
    <property type="entry name" value="ATP-BINDING CASSETTE SUB-FAMILY B MEMBER 6"/>
    <property type="match status" value="1"/>
</dbReference>
<feature type="transmembrane region" description="Helical" evidence="7">
    <location>
        <begin position="27"/>
        <end position="49"/>
    </location>
</feature>